<protein>
    <submittedName>
        <fullName evidence="1">Uncharacterized protein</fullName>
    </submittedName>
</protein>
<reference evidence="1" key="2">
    <citation type="journal article" date="2015" name="Data Brief">
        <title>Shoot transcriptome of the giant reed, Arundo donax.</title>
        <authorList>
            <person name="Barrero R.A."/>
            <person name="Guerrero F.D."/>
            <person name="Moolhuijzen P."/>
            <person name="Goolsby J.A."/>
            <person name="Tidwell J."/>
            <person name="Bellgard S.E."/>
            <person name="Bellgard M.I."/>
        </authorList>
    </citation>
    <scope>NUCLEOTIDE SEQUENCE</scope>
    <source>
        <tissue evidence="1">Shoot tissue taken approximately 20 cm above the soil surface</tissue>
    </source>
</reference>
<dbReference type="AlphaFoldDB" id="A0A0A9HBV3"/>
<name>A0A0A9HBV3_ARUDO</name>
<evidence type="ECO:0000313" key="1">
    <source>
        <dbReference type="EMBL" id="JAE34227.1"/>
    </source>
</evidence>
<sequence>MRTYIAAVMSMMLTAWRRLLVRHHPKMMEILSLFCRKERRTPQLEGIEEGVTINTQAKYLVMKQPINHKSGEDPQGFLKLLSMRLK</sequence>
<proteinExistence type="predicted"/>
<dbReference type="EMBL" id="GBRH01163669">
    <property type="protein sequence ID" value="JAE34227.1"/>
    <property type="molecule type" value="Transcribed_RNA"/>
</dbReference>
<reference evidence="1" key="1">
    <citation type="submission" date="2014-09" db="EMBL/GenBank/DDBJ databases">
        <authorList>
            <person name="Magalhaes I.L.F."/>
            <person name="Oliveira U."/>
            <person name="Santos F.R."/>
            <person name="Vidigal T.H.D.A."/>
            <person name="Brescovit A.D."/>
            <person name="Santos A.J."/>
        </authorList>
    </citation>
    <scope>NUCLEOTIDE SEQUENCE</scope>
    <source>
        <tissue evidence="1">Shoot tissue taken approximately 20 cm above the soil surface</tissue>
    </source>
</reference>
<accession>A0A0A9HBV3</accession>
<organism evidence="1">
    <name type="scientific">Arundo donax</name>
    <name type="common">Giant reed</name>
    <name type="synonym">Donax arundinaceus</name>
    <dbReference type="NCBI Taxonomy" id="35708"/>
    <lineage>
        <taxon>Eukaryota</taxon>
        <taxon>Viridiplantae</taxon>
        <taxon>Streptophyta</taxon>
        <taxon>Embryophyta</taxon>
        <taxon>Tracheophyta</taxon>
        <taxon>Spermatophyta</taxon>
        <taxon>Magnoliopsida</taxon>
        <taxon>Liliopsida</taxon>
        <taxon>Poales</taxon>
        <taxon>Poaceae</taxon>
        <taxon>PACMAD clade</taxon>
        <taxon>Arundinoideae</taxon>
        <taxon>Arundineae</taxon>
        <taxon>Arundo</taxon>
    </lineage>
</organism>